<dbReference type="InterPro" id="IPR001959">
    <property type="entry name" value="Transposase"/>
</dbReference>
<comment type="similarity">
    <text evidence="2">In the N-terminal section; belongs to the transposase 2 family.</text>
</comment>
<evidence type="ECO:0000256" key="2">
    <source>
        <dbReference type="ARBA" id="ARBA00011044"/>
    </source>
</evidence>
<dbReference type="InterPro" id="IPR051399">
    <property type="entry name" value="RNA-guided_DNA_endo/Transpos"/>
</dbReference>
<comment type="similarity">
    <text evidence="1">In the C-terminal section; belongs to the transposase 35 family.</text>
</comment>
<accession>A0A8J3MXB5</accession>
<dbReference type="Proteomes" id="UP000612362">
    <property type="component" value="Unassembled WGS sequence"/>
</dbReference>
<evidence type="ECO:0000256" key="3">
    <source>
        <dbReference type="ARBA" id="ARBA00022578"/>
    </source>
</evidence>
<dbReference type="GO" id="GO:0006310">
    <property type="term" value="P:DNA recombination"/>
    <property type="evidence" value="ECO:0007669"/>
    <property type="project" value="UniProtKB-KW"/>
</dbReference>
<organism evidence="8 9">
    <name type="scientific">Ktedonospora formicarum</name>
    <dbReference type="NCBI Taxonomy" id="2778364"/>
    <lineage>
        <taxon>Bacteria</taxon>
        <taxon>Bacillati</taxon>
        <taxon>Chloroflexota</taxon>
        <taxon>Ktedonobacteria</taxon>
        <taxon>Ktedonobacterales</taxon>
        <taxon>Ktedonobacteraceae</taxon>
        <taxon>Ktedonospora</taxon>
    </lineage>
</organism>
<dbReference type="GO" id="GO:0032196">
    <property type="term" value="P:transposition"/>
    <property type="evidence" value="ECO:0007669"/>
    <property type="project" value="UniProtKB-KW"/>
</dbReference>
<sequence length="401" mass="45702">MDRTVRIQLQPNMEQAQALHETLAQFTVAYNHVCASGWQHGEKNGVKLHHATYYETKALCSGLVSDLLIQARVKATETLRSAFTWKAKKEAAYPKKVARAEKQGKPIPVFKPVRCPRSEQCAVRYNIHTYSLNWATQTIRVSTTQGKMSIPFTVPHFSEQYRGCKVATADLLSHNGKWWLHVVVEVPEPTVPQNETVVGIDLGLNRPAVTSQRRFLGSRHWKEIDRRRFRLRRKLQSKGSKSAKRHLKKMSRKQMLFHRDCDHVLSKRIVQHVPPGATIVLENLTNIREGVRHRKGEGQRKLHSWSFAQLYSFIAYKAQEQGIPVERIDPRHTSQTCSQCGYQARNNRRSQSVFHCRSCGYQLHADLNAAYNIRDKFCLAQDGRSVLSGSPSDGLSSQASA</sequence>
<dbReference type="RefSeq" id="WP_220198903.1">
    <property type="nucleotide sequence ID" value="NZ_BNJF01000006.1"/>
</dbReference>
<keyword evidence="5" id="KW-0233">DNA recombination</keyword>
<evidence type="ECO:0000256" key="5">
    <source>
        <dbReference type="ARBA" id="ARBA00023172"/>
    </source>
</evidence>
<comment type="caution">
    <text evidence="8">The sequence shown here is derived from an EMBL/GenBank/DDBJ whole genome shotgun (WGS) entry which is preliminary data.</text>
</comment>
<gene>
    <name evidence="8" type="ORF">KSX_79740</name>
</gene>
<name>A0A8J3MXB5_9CHLR</name>
<keyword evidence="9" id="KW-1185">Reference proteome</keyword>
<dbReference type="GO" id="GO:0003677">
    <property type="term" value="F:DNA binding"/>
    <property type="evidence" value="ECO:0007669"/>
    <property type="project" value="UniProtKB-KW"/>
</dbReference>
<dbReference type="PANTHER" id="PTHR30405">
    <property type="entry name" value="TRANSPOSASE"/>
    <property type="match status" value="1"/>
</dbReference>
<evidence type="ECO:0000256" key="1">
    <source>
        <dbReference type="ARBA" id="ARBA00008761"/>
    </source>
</evidence>
<evidence type="ECO:0000256" key="4">
    <source>
        <dbReference type="ARBA" id="ARBA00023125"/>
    </source>
</evidence>
<dbReference type="InterPro" id="IPR010095">
    <property type="entry name" value="Cas12f1-like_TNB"/>
</dbReference>
<evidence type="ECO:0000259" key="7">
    <source>
        <dbReference type="Pfam" id="PF07282"/>
    </source>
</evidence>
<dbReference type="NCBIfam" id="TIGR01766">
    <property type="entry name" value="IS200/IS605 family accessory protein TnpB-like domain"/>
    <property type="match status" value="1"/>
</dbReference>
<reference evidence="8" key="1">
    <citation type="submission" date="2020-10" db="EMBL/GenBank/DDBJ databases">
        <title>Taxonomic study of unclassified bacteria belonging to the class Ktedonobacteria.</title>
        <authorList>
            <person name="Yabe S."/>
            <person name="Wang C.M."/>
            <person name="Zheng Y."/>
            <person name="Sakai Y."/>
            <person name="Cavaletti L."/>
            <person name="Monciardini P."/>
            <person name="Donadio S."/>
        </authorList>
    </citation>
    <scope>NUCLEOTIDE SEQUENCE</scope>
    <source>
        <strain evidence="8">SOSP1-1</strain>
    </source>
</reference>
<evidence type="ECO:0000313" key="8">
    <source>
        <dbReference type="EMBL" id="GHO49811.1"/>
    </source>
</evidence>
<dbReference type="PANTHER" id="PTHR30405:SF26">
    <property type="entry name" value="TRANSPOSASE, PROBABLY IS605-TNPB FAMILY"/>
    <property type="match status" value="1"/>
</dbReference>
<proteinExistence type="inferred from homology"/>
<dbReference type="AlphaFoldDB" id="A0A8J3MXB5"/>
<feature type="domain" description="Cas12f1-like TNB" evidence="7">
    <location>
        <begin position="307"/>
        <end position="373"/>
    </location>
</feature>
<feature type="domain" description="Probable transposase IS891/IS1136/IS1341" evidence="6">
    <location>
        <begin position="181"/>
        <end position="272"/>
    </location>
</feature>
<evidence type="ECO:0000259" key="6">
    <source>
        <dbReference type="Pfam" id="PF01385"/>
    </source>
</evidence>
<protein>
    <submittedName>
        <fullName evidence="8">Transposase</fullName>
    </submittedName>
</protein>
<dbReference type="EMBL" id="BNJF01000006">
    <property type="protein sequence ID" value="GHO49811.1"/>
    <property type="molecule type" value="Genomic_DNA"/>
</dbReference>
<dbReference type="Pfam" id="PF07282">
    <property type="entry name" value="Cas12f1-like_TNB"/>
    <property type="match status" value="1"/>
</dbReference>
<evidence type="ECO:0000313" key="9">
    <source>
        <dbReference type="Proteomes" id="UP000612362"/>
    </source>
</evidence>
<keyword evidence="4" id="KW-0238">DNA-binding</keyword>
<dbReference type="Pfam" id="PF01385">
    <property type="entry name" value="OrfB_IS605"/>
    <property type="match status" value="1"/>
</dbReference>
<keyword evidence="3" id="KW-0815">Transposition</keyword>
<dbReference type="NCBIfam" id="NF040570">
    <property type="entry name" value="guided_TnpB"/>
    <property type="match status" value="1"/>
</dbReference>